<feature type="region of interest" description="Disordered" evidence="4">
    <location>
        <begin position="97"/>
        <end position="140"/>
    </location>
</feature>
<keyword evidence="1 3" id="KW-0339">Growth factor</keyword>
<accession>H3B058</accession>
<dbReference type="InterPro" id="IPR029034">
    <property type="entry name" value="Cystine-knot_cytokine"/>
</dbReference>
<dbReference type="GO" id="GO:0050930">
    <property type="term" value="P:induction of positive chemotaxis"/>
    <property type="evidence" value="ECO:0007669"/>
    <property type="project" value="TreeGrafter"/>
</dbReference>
<dbReference type="GO" id="GO:0001938">
    <property type="term" value="P:positive regulation of endothelial cell proliferation"/>
    <property type="evidence" value="ECO:0007669"/>
    <property type="project" value="TreeGrafter"/>
</dbReference>
<reference evidence="6" key="3">
    <citation type="submission" date="2025-09" db="UniProtKB">
        <authorList>
            <consortium name="Ensembl"/>
        </authorList>
    </citation>
    <scope>IDENTIFICATION</scope>
</reference>
<dbReference type="EMBL" id="AFYH01034936">
    <property type="status" value="NOT_ANNOTATED_CDS"/>
    <property type="molecule type" value="Genomic_DNA"/>
</dbReference>
<dbReference type="GO" id="GO:0016020">
    <property type="term" value="C:membrane"/>
    <property type="evidence" value="ECO:0007669"/>
    <property type="project" value="InterPro"/>
</dbReference>
<evidence type="ECO:0000313" key="7">
    <source>
        <dbReference type="Proteomes" id="UP000008672"/>
    </source>
</evidence>
<dbReference type="GO" id="GO:0005172">
    <property type="term" value="F:vascular endothelial growth factor receptor binding"/>
    <property type="evidence" value="ECO:0007669"/>
    <property type="project" value="TreeGrafter"/>
</dbReference>
<reference evidence="6" key="2">
    <citation type="submission" date="2025-08" db="UniProtKB">
        <authorList>
            <consortium name="Ensembl"/>
        </authorList>
    </citation>
    <scope>IDENTIFICATION</scope>
</reference>
<dbReference type="HOGENOM" id="CLU_042996_2_0_1"/>
<sequence>VMPFEEVWNRSYCRSIETLVEVTGEYPAESAHVFSPSCVSLRRCNGCCGDEKLECVPMRTRSVIMQVIRISPTEEVTQQEEMTFTEHSNCWCRPKRKRLKSERRSKPTQQRRAKEMVEQAPPPHHRHGTQRRKSKRRNEN</sequence>
<dbReference type="GO" id="GO:0045766">
    <property type="term" value="P:positive regulation of angiogenesis"/>
    <property type="evidence" value="ECO:0007669"/>
    <property type="project" value="TreeGrafter"/>
</dbReference>
<dbReference type="AlphaFoldDB" id="H3B058"/>
<dbReference type="PANTHER" id="PTHR12025:SF9">
    <property type="entry name" value="PLACENTA GROWTH FACTOR"/>
    <property type="match status" value="1"/>
</dbReference>
<dbReference type="GO" id="GO:0042056">
    <property type="term" value="F:chemoattractant activity"/>
    <property type="evidence" value="ECO:0007669"/>
    <property type="project" value="TreeGrafter"/>
</dbReference>
<dbReference type="PANTHER" id="PTHR12025">
    <property type="entry name" value="VASCULAR ENDOTHELIAL GROWTH FACTOR"/>
    <property type="match status" value="1"/>
</dbReference>
<dbReference type="GO" id="GO:0002040">
    <property type="term" value="P:sprouting angiogenesis"/>
    <property type="evidence" value="ECO:0007669"/>
    <property type="project" value="TreeGrafter"/>
</dbReference>
<evidence type="ECO:0000256" key="4">
    <source>
        <dbReference type="SAM" id="MobiDB-lite"/>
    </source>
</evidence>
<dbReference type="GO" id="GO:0008083">
    <property type="term" value="F:growth factor activity"/>
    <property type="evidence" value="ECO:0007669"/>
    <property type="project" value="UniProtKB-KW"/>
</dbReference>
<protein>
    <recommendedName>
        <fullName evidence="5">Platelet-derived growth factor (PDGF) family profile domain-containing protein</fullName>
    </recommendedName>
</protein>
<evidence type="ECO:0000259" key="5">
    <source>
        <dbReference type="PROSITE" id="PS50278"/>
    </source>
</evidence>
<dbReference type="Gene3D" id="2.10.90.10">
    <property type="entry name" value="Cystine-knot cytokines"/>
    <property type="match status" value="1"/>
</dbReference>
<dbReference type="GO" id="GO:0001666">
    <property type="term" value="P:response to hypoxia"/>
    <property type="evidence" value="ECO:0007669"/>
    <property type="project" value="TreeGrafter"/>
</dbReference>
<evidence type="ECO:0000256" key="3">
    <source>
        <dbReference type="RuleBase" id="RU003818"/>
    </source>
</evidence>
<dbReference type="PROSITE" id="PS50278">
    <property type="entry name" value="PDGF_2"/>
    <property type="match status" value="1"/>
</dbReference>
<dbReference type="OMA" id="EAHECHP"/>
<dbReference type="Proteomes" id="UP000008672">
    <property type="component" value="Unassembled WGS sequence"/>
</dbReference>
<dbReference type="GO" id="GO:0038084">
    <property type="term" value="P:vascular endothelial growth factor signaling pathway"/>
    <property type="evidence" value="ECO:0007669"/>
    <property type="project" value="TreeGrafter"/>
</dbReference>
<dbReference type="SUPFAM" id="SSF57501">
    <property type="entry name" value="Cystine-knot cytokines"/>
    <property type="match status" value="1"/>
</dbReference>
<dbReference type="STRING" id="7897.ENSLACP00000015279"/>
<evidence type="ECO:0000256" key="2">
    <source>
        <dbReference type="ARBA" id="ARBA00023157"/>
    </source>
</evidence>
<dbReference type="Pfam" id="PF00341">
    <property type="entry name" value="PDGF"/>
    <property type="match status" value="1"/>
</dbReference>
<dbReference type="InParanoid" id="H3B058"/>
<comment type="similarity">
    <text evidence="3">Belongs to the PDGF/VEGF growth factor family.</text>
</comment>
<feature type="domain" description="Platelet-derived growth factor (PDGF) family profile" evidence="5">
    <location>
        <begin position="1"/>
        <end position="97"/>
    </location>
</feature>
<organism evidence="6 7">
    <name type="scientific">Latimeria chalumnae</name>
    <name type="common">Coelacanth</name>
    <dbReference type="NCBI Taxonomy" id="7897"/>
    <lineage>
        <taxon>Eukaryota</taxon>
        <taxon>Metazoa</taxon>
        <taxon>Chordata</taxon>
        <taxon>Craniata</taxon>
        <taxon>Vertebrata</taxon>
        <taxon>Euteleostomi</taxon>
        <taxon>Coelacanthiformes</taxon>
        <taxon>Coelacanthidae</taxon>
        <taxon>Latimeria</taxon>
    </lineage>
</organism>
<dbReference type="CDD" id="cd00135">
    <property type="entry name" value="PDGF"/>
    <property type="match status" value="1"/>
</dbReference>
<dbReference type="GO" id="GO:0048010">
    <property type="term" value="P:vascular endothelial growth factor receptor signaling pathway"/>
    <property type="evidence" value="ECO:0007669"/>
    <property type="project" value="TreeGrafter"/>
</dbReference>
<dbReference type="Ensembl" id="ENSLACT00000015385.1">
    <property type="protein sequence ID" value="ENSLACP00000015279.1"/>
    <property type="gene ID" value="ENSLACG00000013449.1"/>
</dbReference>
<evidence type="ECO:0000313" key="6">
    <source>
        <dbReference type="Ensembl" id="ENSLACP00000015279.1"/>
    </source>
</evidence>
<dbReference type="GeneTree" id="ENSGT00940000160164"/>
<dbReference type="GO" id="GO:0005615">
    <property type="term" value="C:extracellular space"/>
    <property type="evidence" value="ECO:0007669"/>
    <property type="project" value="TreeGrafter"/>
</dbReference>
<name>H3B058_LATCH</name>
<dbReference type="InterPro" id="IPR000072">
    <property type="entry name" value="PDGF/VEGF_dom"/>
</dbReference>
<dbReference type="SMART" id="SM00141">
    <property type="entry name" value="PDGF"/>
    <property type="match status" value="1"/>
</dbReference>
<dbReference type="eggNOG" id="ENOG502S54M">
    <property type="taxonomic scope" value="Eukaryota"/>
</dbReference>
<dbReference type="InterPro" id="IPR050507">
    <property type="entry name" value="PDGF/VEGF_growth_factor"/>
</dbReference>
<keyword evidence="7" id="KW-1185">Reference proteome</keyword>
<evidence type="ECO:0000256" key="1">
    <source>
        <dbReference type="ARBA" id="ARBA00023030"/>
    </source>
</evidence>
<feature type="compositionally biased region" description="Basic residues" evidence="4">
    <location>
        <begin position="123"/>
        <end position="140"/>
    </location>
</feature>
<keyword evidence="2" id="KW-1015">Disulfide bond</keyword>
<reference evidence="7" key="1">
    <citation type="submission" date="2011-08" db="EMBL/GenBank/DDBJ databases">
        <title>The draft genome of Latimeria chalumnae.</title>
        <authorList>
            <person name="Di Palma F."/>
            <person name="Alfoldi J."/>
            <person name="Johnson J."/>
            <person name="Berlin A."/>
            <person name="Gnerre S."/>
            <person name="Jaffe D."/>
            <person name="MacCallum I."/>
            <person name="Young S."/>
            <person name="Walker B.J."/>
            <person name="Lander E."/>
            <person name="Lindblad-Toh K."/>
        </authorList>
    </citation>
    <scope>NUCLEOTIDE SEQUENCE [LARGE SCALE GENOMIC DNA]</scope>
    <source>
        <strain evidence="7">Wild caught</strain>
    </source>
</reference>
<proteinExistence type="inferred from homology"/>
<dbReference type="GO" id="GO:0060754">
    <property type="term" value="P:positive regulation of mast cell chemotaxis"/>
    <property type="evidence" value="ECO:0007669"/>
    <property type="project" value="TreeGrafter"/>
</dbReference>
<gene>
    <name evidence="6" type="primary">LOC102361405</name>
</gene>